<dbReference type="InterPro" id="IPR001264">
    <property type="entry name" value="Glyco_trans_51"/>
</dbReference>
<protein>
    <submittedName>
        <fullName evidence="19">Uncharacterized protein</fullName>
    </submittedName>
</protein>
<evidence type="ECO:0000256" key="12">
    <source>
        <dbReference type="ARBA" id="ARBA00023316"/>
    </source>
</evidence>
<feature type="domain" description="Penicillin-binding protein transpeptidase" evidence="17">
    <location>
        <begin position="394"/>
        <end position="639"/>
    </location>
</feature>
<evidence type="ECO:0000256" key="13">
    <source>
        <dbReference type="ARBA" id="ARBA00034000"/>
    </source>
</evidence>
<evidence type="ECO:0000256" key="11">
    <source>
        <dbReference type="ARBA" id="ARBA00023268"/>
    </source>
</evidence>
<evidence type="ECO:0000256" key="3">
    <source>
        <dbReference type="ARBA" id="ARBA00022645"/>
    </source>
</evidence>
<gene>
    <name evidence="19" type="ORF">GSM42_12270</name>
</gene>
<keyword evidence="16" id="KW-1133">Transmembrane helix</keyword>
<dbReference type="Gene3D" id="1.10.3810.10">
    <property type="entry name" value="Biosynthetic peptidoglycan transglycosylase-like"/>
    <property type="match status" value="1"/>
</dbReference>
<dbReference type="Pfam" id="PF00905">
    <property type="entry name" value="Transpeptidase"/>
    <property type="match status" value="1"/>
</dbReference>
<keyword evidence="4" id="KW-0645">Protease</keyword>
<feature type="compositionally biased region" description="Low complexity" evidence="15">
    <location>
        <begin position="705"/>
        <end position="715"/>
    </location>
</feature>
<keyword evidence="10 16" id="KW-0472">Membrane</keyword>
<evidence type="ECO:0000256" key="14">
    <source>
        <dbReference type="ARBA" id="ARBA00049902"/>
    </source>
</evidence>
<name>A0A6I4VWR4_9BACL</name>
<evidence type="ECO:0000259" key="18">
    <source>
        <dbReference type="Pfam" id="PF00912"/>
    </source>
</evidence>
<dbReference type="GO" id="GO:0071555">
    <property type="term" value="P:cell wall organization"/>
    <property type="evidence" value="ECO:0007669"/>
    <property type="project" value="UniProtKB-KW"/>
</dbReference>
<dbReference type="RefSeq" id="WP_160801831.1">
    <property type="nucleotide sequence ID" value="NZ_WUUL01000007.1"/>
</dbReference>
<dbReference type="PANTHER" id="PTHR32282">
    <property type="entry name" value="BINDING PROTEIN TRANSPEPTIDASE, PUTATIVE-RELATED"/>
    <property type="match status" value="1"/>
</dbReference>
<feature type="compositionally biased region" description="Polar residues" evidence="15">
    <location>
        <begin position="675"/>
        <end position="688"/>
    </location>
</feature>
<dbReference type="EMBL" id="WUUL01000007">
    <property type="protein sequence ID" value="MXQ54475.1"/>
    <property type="molecule type" value="Genomic_DNA"/>
</dbReference>
<evidence type="ECO:0000313" key="20">
    <source>
        <dbReference type="Proteomes" id="UP000430692"/>
    </source>
</evidence>
<feature type="region of interest" description="Disordered" evidence="15">
    <location>
        <begin position="675"/>
        <end position="778"/>
    </location>
</feature>
<dbReference type="GO" id="GO:0005886">
    <property type="term" value="C:plasma membrane"/>
    <property type="evidence" value="ECO:0007669"/>
    <property type="project" value="UniProtKB-SubCell"/>
</dbReference>
<feature type="compositionally biased region" description="Basic and acidic residues" evidence="15">
    <location>
        <begin position="769"/>
        <end position="778"/>
    </location>
</feature>
<evidence type="ECO:0000256" key="8">
    <source>
        <dbReference type="ARBA" id="ARBA00022960"/>
    </source>
</evidence>
<dbReference type="InterPro" id="IPR036950">
    <property type="entry name" value="PBP_transglycosylase"/>
</dbReference>
<keyword evidence="3" id="KW-0121">Carboxypeptidase</keyword>
<evidence type="ECO:0000256" key="1">
    <source>
        <dbReference type="ARBA" id="ARBA00004236"/>
    </source>
</evidence>
<dbReference type="SUPFAM" id="SSF56601">
    <property type="entry name" value="beta-lactamase/transpeptidase-like"/>
    <property type="match status" value="1"/>
</dbReference>
<dbReference type="GO" id="GO:0009252">
    <property type="term" value="P:peptidoglycan biosynthetic process"/>
    <property type="evidence" value="ECO:0007669"/>
    <property type="project" value="UniProtKB-KW"/>
</dbReference>
<dbReference type="InterPro" id="IPR050396">
    <property type="entry name" value="Glycosyltr_51/Transpeptidase"/>
</dbReference>
<reference evidence="19 20" key="1">
    <citation type="submission" date="2019-12" db="EMBL/GenBank/DDBJ databases">
        <title>Whole-genome analyses of novel actinobacteria.</title>
        <authorList>
            <person name="Sahin N."/>
            <person name="Saygin H."/>
        </authorList>
    </citation>
    <scope>NUCLEOTIDE SEQUENCE [LARGE SCALE GENOMIC DNA]</scope>
    <source>
        <strain evidence="19 20">KC615</strain>
    </source>
</reference>
<evidence type="ECO:0000256" key="10">
    <source>
        <dbReference type="ARBA" id="ARBA00023136"/>
    </source>
</evidence>
<dbReference type="Proteomes" id="UP000430692">
    <property type="component" value="Unassembled WGS sequence"/>
</dbReference>
<dbReference type="GO" id="GO:0008360">
    <property type="term" value="P:regulation of cell shape"/>
    <property type="evidence" value="ECO:0007669"/>
    <property type="project" value="UniProtKB-KW"/>
</dbReference>
<keyword evidence="7" id="KW-0378">Hydrolase</keyword>
<evidence type="ECO:0000256" key="2">
    <source>
        <dbReference type="ARBA" id="ARBA00022475"/>
    </source>
</evidence>
<evidence type="ECO:0000313" key="19">
    <source>
        <dbReference type="EMBL" id="MXQ54475.1"/>
    </source>
</evidence>
<dbReference type="AlphaFoldDB" id="A0A6I4VWR4"/>
<keyword evidence="2" id="KW-1003">Cell membrane</keyword>
<dbReference type="GO" id="GO:0030288">
    <property type="term" value="C:outer membrane-bounded periplasmic space"/>
    <property type="evidence" value="ECO:0007669"/>
    <property type="project" value="TreeGrafter"/>
</dbReference>
<dbReference type="InterPro" id="IPR012338">
    <property type="entry name" value="Beta-lactam/transpept-like"/>
</dbReference>
<dbReference type="GO" id="GO:0008658">
    <property type="term" value="F:penicillin binding"/>
    <property type="evidence" value="ECO:0007669"/>
    <property type="project" value="InterPro"/>
</dbReference>
<evidence type="ECO:0000256" key="16">
    <source>
        <dbReference type="SAM" id="Phobius"/>
    </source>
</evidence>
<comment type="catalytic activity">
    <reaction evidence="13">
        <text>Preferential cleavage: (Ac)2-L-Lys-D-Ala-|-D-Ala. Also transpeptidation of peptidyl-alanyl moieties that are N-acyl substituents of D-alanine.</text>
        <dbReference type="EC" id="3.4.16.4"/>
    </reaction>
</comment>
<proteinExistence type="predicted"/>
<keyword evidence="11" id="KW-0511">Multifunctional enzyme</keyword>
<feature type="domain" description="Glycosyl transferase family 51" evidence="18">
    <location>
        <begin position="87"/>
        <end position="276"/>
    </location>
</feature>
<dbReference type="GO" id="GO:0009002">
    <property type="term" value="F:serine-type D-Ala-D-Ala carboxypeptidase activity"/>
    <property type="evidence" value="ECO:0007669"/>
    <property type="project" value="UniProtKB-EC"/>
</dbReference>
<dbReference type="Pfam" id="PF00912">
    <property type="entry name" value="Transgly"/>
    <property type="match status" value="1"/>
</dbReference>
<dbReference type="SUPFAM" id="SSF53955">
    <property type="entry name" value="Lysozyme-like"/>
    <property type="match status" value="1"/>
</dbReference>
<accession>A0A6I4VWR4</accession>
<evidence type="ECO:0000256" key="7">
    <source>
        <dbReference type="ARBA" id="ARBA00022801"/>
    </source>
</evidence>
<comment type="subcellular location">
    <subcellularLocation>
        <location evidence="1">Cell membrane</location>
    </subcellularLocation>
</comment>
<keyword evidence="16" id="KW-0812">Transmembrane</keyword>
<dbReference type="Gene3D" id="3.40.710.10">
    <property type="entry name" value="DD-peptidase/beta-lactamase superfamily"/>
    <property type="match status" value="1"/>
</dbReference>
<comment type="catalytic activity">
    <reaction evidence="14">
        <text>[GlcNAc-(1-&gt;4)-Mur2Ac(oyl-L-Ala-gamma-D-Glu-L-Lys-D-Ala-D-Ala)](n)-di-trans,octa-cis-undecaprenyl diphosphate + beta-D-GlcNAc-(1-&gt;4)-Mur2Ac(oyl-L-Ala-gamma-D-Glu-L-Lys-D-Ala-D-Ala)-di-trans,octa-cis-undecaprenyl diphosphate = [GlcNAc-(1-&gt;4)-Mur2Ac(oyl-L-Ala-gamma-D-Glu-L-Lys-D-Ala-D-Ala)](n+1)-di-trans,octa-cis-undecaprenyl diphosphate + di-trans,octa-cis-undecaprenyl diphosphate + H(+)</text>
        <dbReference type="Rhea" id="RHEA:23708"/>
        <dbReference type="Rhea" id="RHEA-COMP:9602"/>
        <dbReference type="Rhea" id="RHEA-COMP:9603"/>
        <dbReference type="ChEBI" id="CHEBI:15378"/>
        <dbReference type="ChEBI" id="CHEBI:58405"/>
        <dbReference type="ChEBI" id="CHEBI:60033"/>
        <dbReference type="ChEBI" id="CHEBI:78435"/>
        <dbReference type="EC" id="2.4.99.28"/>
    </reaction>
</comment>
<comment type="caution">
    <text evidence="19">The sequence shown here is derived from an EMBL/GenBank/DDBJ whole genome shotgun (WGS) entry which is preliminary data.</text>
</comment>
<feature type="compositionally biased region" description="Basic and acidic residues" evidence="15">
    <location>
        <begin position="716"/>
        <end position="731"/>
    </location>
</feature>
<evidence type="ECO:0000256" key="6">
    <source>
        <dbReference type="ARBA" id="ARBA00022679"/>
    </source>
</evidence>
<evidence type="ECO:0000256" key="9">
    <source>
        <dbReference type="ARBA" id="ARBA00022984"/>
    </source>
</evidence>
<keyword evidence="6" id="KW-0808">Transferase</keyword>
<organism evidence="19 20">
    <name type="scientific">Shimazuella alba</name>
    <dbReference type="NCBI Taxonomy" id="2690964"/>
    <lineage>
        <taxon>Bacteria</taxon>
        <taxon>Bacillati</taxon>
        <taxon>Bacillota</taxon>
        <taxon>Bacilli</taxon>
        <taxon>Bacillales</taxon>
        <taxon>Thermoactinomycetaceae</taxon>
        <taxon>Shimazuella</taxon>
    </lineage>
</organism>
<evidence type="ECO:0000259" key="17">
    <source>
        <dbReference type="Pfam" id="PF00905"/>
    </source>
</evidence>
<dbReference type="GO" id="GO:0006508">
    <property type="term" value="P:proteolysis"/>
    <property type="evidence" value="ECO:0007669"/>
    <property type="project" value="UniProtKB-KW"/>
</dbReference>
<evidence type="ECO:0000256" key="4">
    <source>
        <dbReference type="ARBA" id="ARBA00022670"/>
    </source>
</evidence>
<keyword evidence="5" id="KW-0328">Glycosyltransferase</keyword>
<keyword evidence="9" id="KW-0573">Peptidoglycan synthesis</keyword>
<feature type="transmembrane region" description="Helical" evidence="16">
    <location>
        <begin position="20"/>
        <end position="50"/>
    </location>
</feature>
<keyword evidence="20" id="KW-1185">Reference proteome</keyword>
<dbReference type="GO" id="GO:0008955">
    <property type="term" value="F:peptidoglycan glycosyltransferase activity"/>
    <property type="evidence" value="ECO:0007669"/>
    <property type="project" value="UniProtKB-EC"/>
</dbReference>
<dbReference type="PANTHER" id="PTHR32282:SF11">
    <property type="entry name" value="PENICILLIN-BINDING PROTEIN 1B"/>
    <property type="match status" value="1"/>
</dbReference>
<sequence>MQEQNYIQVSTKKKSSKLRILLVTLYVILTLVLIAAIAVIGVGSGIVSAYTKDEKARTKKDFDESLNGWSETSYAYFRDANSGQPKLIGAMHNEQDRVLVRKLSDVNQLLLDAVLSTEDRDFYSHNGIVPTSILRAAMQQVTGSEVTTGGSTLTQQLVKNEILGNRDKSFERKTLEIVNALRLENYYSKEEIFVSYLNSVYFGKGANGKHMYGVMAAAKGLFNKDAKNLTLAEAAYIGGMAQRPNAYNPFTFSDEKKKQENIKLGKKRMKLVLDNMVVNKKITAKQRDEAAKYDITKSFAKPSDFKNAYATYPFVISAIESEAIKTLQEMDKKYHPEEAKDRTYKYYTDKVRVGGLKIYSTVDQALYDNMNKSVEGIDFPRKKINGKLIREQIGAVMVENKSGAVLSFFAGTDFEENQKDHAFDAENQPGSAMKPLLAYGPAINEGVISPNSIIVDEPINKEYSSAVYRNSNRKYSGPVTATRALQFSYNIPAIKVFRATQSKLGRQKVFDYIRAMGMPPHEKDGEALVLGGATYGYTVEQMTGAYAMIANNGQFNKPHLISKITDSQGNVIFDYAKEHAPKEVFSPQTAYQLTKMMKTVVDAGTAASSIGQIGGYNIAGKTGTTTSEYDLWFVGYTPEVSLGVWSGFDYNKKGDQNLAKTAWVKLFKAAASTNPTLIPKGSNFQNPGGSSGEKCFECNRKTPASSDSNKSNDNNQQKEKKQEKEKKEQKEANITPPSNQNTKEKQKETQETTTEEPKKNDGQIIPSAGEKRKEDDQT</sequence>
<keyword evidence="12" id="KW-0961">Cell wall biogenesis/degradation</keyword>
<evidence type="ECO:0000256" key="5">
    <source>
        <dbReference type="ARBA" id="ARBA00022676"/>
    </source>
</evidence>
<dbReference type="InterPro" id="IPR001460">
    <property type="entry name" value="PCN-bd_Tpept"/>
</dbReference>
<evidence type="ECO:0000256" key="15">
    <source>
        <dbReference type="SAM" id="MobiDB-lite"/>
    </source>
</evidence>
<dbReference type="InterPro" id="IPR023346">
    <property type="entry name" value="Lysozyme-like_dom_sf"/>
</dbReference>
<keyword evidence="8" id="KW-0133">Cell shape</keyword>
<feature type="compositionally biased region" description="Basic and acidic residues" evidence="15">
    <location>
        <begin position="742"/>
        <end position="761"/>
    </location>
</feature>